<protein>
    <submittedName>
        <fullName evidence="1">Pyridoxamine 5'-phosphate oxidase family protein</fullName>
    </submittedName>
</protein>
<evidence type="ECO:0000313" key="2">
    <source>
        <dbReference type="Proteomes" id="UP001429984"/>
    </source>
</evidence>
<accession>A0ABS0B8V2</accession>
<sequence length="324" mass="35561">MPTEHPPSPWHRGEREIHDRLGVSERMEVIGPKVIRDFMPDQHRELFTKLPDIFVGAVDGDGQPWASIVEGEPGFIRSPDAAHLAVGGLPDIGDPMGTLLVAGTPIGMLGLEFHTRRRNRMNGHVVAVDRTGFSVEVEQSYGNCPQYIQTREAVSSLREPTPAGAVEALDVLDAEAAALIAAADTFFVATYADPDALGRQVDMSHRGGRAGFVRVEGNLLTIPDFSGNRFFNTLGNILATGRAGLLFIDFRRGDVLQVTGAASIDFDSDRINALQGAERLWSVRVEHAIRRRGALRRRLMFKEYSPNSLMTGLWGPVPHTHQRA</sequence>
<dbReference type="Proteomes" id="UP001429984">
    <property type="component" value="Unassembled WGS sequence"/>
</dbReference>
<proteinExistence type="predicted"/>
<keyword evidence="2" id="KW-1185">Reference proteome</keyword>
<comment type="caution">
    <text evidence="1">The sequence shown here is derived from an EMBL/GenBank/DDBJ whole genome shotgun (WGS) entry which is preliminary data.</text>
</comment>
<dbReference type="PANTHER" id="PTHR42815:SF2">
    <property type="entry name" value="FAD-BINDING, PUTATIVE (AFU_ORTHOLOGUE AFUA_6G07600)-RELATED"/>
    <property type="match status" value="1"/>
</dbReference>
<dbReference type="SUPFAM" id="SSF50475">
    <property type="entry name" value="FMN-binding split barrel"/>
    <property type="match status" value="1"/>
</dbReference>
<reference evidence="1 2" key="1">
    <citation type="submission" date="2020-11" db="EMBL/GenBank/DDBJ databases">
        <title>Draft Genome Sequence and Secondary Metabolite Biosynthetic Potential of the Lysobacter niastensis Type strain DSM 18481.</title>
        <authorList>
            <person name="Turrini P."/>
            <person name="Artuso I."/>
            <person name="Tescari M."/>
            <person name="Lugli G.A."/>
            <person name="Frangipani E."/>
            <person name="Ventura M."/>
            <person name="Visca P."/>
        </authorList>
    </citation>
    <scope>NUCLEOTIDE SEQUENCE [LARGE SCALE GENOMIC DNA]</scope>
    <source>
        <strain evidence="1 2">DSM 18481</strain>
    </source>
</reference>
<dbReference type="RefSeq" id="WP_194932026.1">
    <property type="nucleotide sequence ID" value="NZ_JADLZT010000009.1"/>
</dbReference>
<name>A0ABS0B8V2_9GAMM</name>
<gene>
    <name evidence="1" type="ORF">IU514_15380</name>
</gene>
<dbReference type="InterPro" id="IPR012349">
    <property type="entry name" value="Split_barrel_FMN-bd"/>
</dbReference>
<dbReference type="Gene3D" id="2.30.110.10">
    <property type="entry name" value="Electron Transport, Fmn-binding Protein, Chain A"/>
    <property type="match status" value="1"/>
</dbReference>
<dbReference type="PANTHER" id="PTHR42815">
    <property type="entry name" value="FAD-BINDING, PUTATIVE (AFU_ORTHOLOGUE AFUA_6G07600)-RELATED"/>
    <property type="match status" value="1"/>
</dbReference>
<dbReference type="EMBL" id="JADLZT010000009">
    <property type="protein sequence ID" value="MBF6025415.1"/>
    <property type="molecule type" value="Genomic_DNA"/>
</dbReference>
<evidence type="ECO:0000313" key="1">
    <source>
        <dbReference type="EMBL" id="MBF6025415.1"/>
    </source>
</evidence>
<organism evidence="1 2">
    <name type="scientific">Lysobacter niastensis</name>
    <dbReference type="NCBI Taxonomy" id="380629"/>
    <lineage>
        <taxon>Bacteria</taxon>
        <taxon>Pseudomonadati</taxon>
        <taxon>Pseudomonadota</taxon>
        <taxon>Gammaproteobacteria</taxon>
        <taxon>Lysobacterales</taxon>
        <taxon>Lysobacteraceae</taxon>
        <taxon>Lysobacter</taxon>
    </lineage>
</organism>